<keyword evidence="3" id="KW-0812">Transmembrane</keyword>
<keyword evidence="1" id="KW-0479">Metal-binding</keyword>
<feature type="transmembrane region" description="Helical" evidence="3">
    <location>
        <begin position="6"/>
        <end position="23"/>
    </location>
</feature>
<comment type="caution">
    <text evidence="5">The sequence shown here is derived from an EMBL/GenBank/DDBJ whole genome shotgun (WGS) entry which is preliminary data.</text>
</comment>
<proteinExistence type="predicted"/>
<evidence type="ECO:0000256" key="3">
    <source>
        <dbReference type="SAM" id="Phobius"/>
    </source>
</evidence>
<organism evidence="5 6">
    <name type="scientific">Thermodesulfobacterium geofontis</name>
    <dbReference type="NCBI Taxonomy" id="1295609"/>
    <lineage>
        <taxon>Bacteria</taxon>
        <taxon>Pseudomonadati</taxon>
        <taxon>Thermodesulfobacteriota</taxon>
        <taxon>Thermodesulfobacteria</taxon>
        <taxon>Thermodesulfobacteriales</taxon>
        <taxon>Thermodesulfobacteriaceae</taxon>
        <taxon>Thermodesulfobacterium</taxon>
    </lineage>
</organism>
<evidence type="ECO:0000313" key="6">
    <source>
        <dbReference type="Proteomes" id="UP000235460"/>
    </source>
</evidence>
<dbReference type="GO" id="GO:0008758">
    <property type="term" value="F:UDP-2,3-diacylglucosamine hydrolase activity"/>
    <property type="evidence" value="ECO:0007669"/>
    <property type="project" value="TreeGrafter"/>
</dbReference>
<feature type="transmembrane region" description="Helical" evidence="3">
    <location>
        <begin position="107"/>
        <end position="123"/>
    </location>
</feature>
<dbReference type="Pfam" id="PF00149">
    <property type="entry name" value="Metallophos"/>
    <property type="match status" value="1"/>
</dbReference>
<keyword evidence="3" id="KW-1133">Transmembrane helix</keyword>
<dbReference type="GO" id="GO:0009245">
    <property type="term" value="P:lipid A biosynthetic process"/>
    <property type="evidence" value="ECO:0007669"/>
    <property type="project" value="TreeGrafter"/>
</dbReference>
<keyword evidence="3" id="KW-0472">Membrane</keyword>
<dbReference type="Proteomes" id="UP000235460">
    <property type="component" value="Unassembled WGS sequence"/>
</dbReference>
<dbReference type="PANTHER" id="PTHR31302:SF31">
    <property type="entry name" value="PHOSPHODIESTERASE YAEI"/>
    <property type="match status" value="1"/>
</dbReference>
<accession>A0A2N7PLY6</accession>
<evidence type="ECO:0000256" key="1">
    <source>
        <dbReference type="ARBA" id="ARBA00022723"/>
    </source>
</evidence>
<dbReference type="Gene3D" id="3.60.21.10">
    <property type="match status" value="1"/>
</dbReference>
<dbReference type="InterPro" id="IPR029052">
    <property type="entry name" value="Metallo-depent_PP-like"/>
</dbReference>
<dbReference type="InterPro" id="IPR004843">
    <property type="entry name" value="Calcineurin-like_PHP"/>
</dbReference>
<evidence type="ECO:0000259" key="4">
    <source>
        <dbReference type="Pfam" id="PF00149"/>
    </source>
</evidence>
<dbReference type="SUPFAM" id="SSF56300">
    <property type="entry name" value="Metallo-dependent phosphatases"/>
    <property type="match status" value="1"/>
</dbReference>
<evidence type="ECO:0000256" key="2">
    <source>
        <dbReference type="ARBA" id="ARBA00022801"/>
    </source>
</evidence>
<dbReference type="EMBL" id="PNIK01000097">
    <property type="protein sequence ID" value="PMP65402.1"/>
    <property type="molecule type" value="Genomic_DNA"/>
</dbReference>
<dbReference type="GO" id="GO:0016020">
    <property type="term" value="C:membrane"/>
    <property type="evidence" value="ECO:0007669"/>
    <property type="project" value="GOC"/>
</dbReference>
<name>A0A2N7PLY6_9BACT</name>
<feature type="transmembrane region" description="Helical" evidence="3">
    <location>
        <begin position="35"/>
        <end position="53"/>
    </location>
</feature>
<feature type="transmembrane region" description="Helical" evidence="3">
    <location>
        <begin position="65"/>
        <end position="86"/>
    </location>
</feature>
<reference evidence="5 6" key="1">
    <citation type="submission" date="2018-01" db="EMBL/GenBank/DDBJ databases">
        <title>Metagenomic assembled genomes from two thermal pools in the Uzon Caldera, Kamchatka, Russia.</title>
        <authorList>
            <person name="Wilkins L."/>
            <person name="Ettinger C."/>
        </authorList>
    </citation>
    <scope>NUCLEOTIDE SEQUENCE [LARGE SCALE GENOMIC DNA]</scope>
    <source>
        <strain evidence="5">ZAV-08</strain>
    </source>
</reference>
<feature type="domain" description="Calcineurin-like phosphoesterase" evidence="4">
    <location>
        <begin position="147"/>
        <end position="312"/>
    </location>
</feature>
<dbReference type="AlphaFoldDB" id="A0A2N7PLY6"/>
<gene>
    <name evidence="5" type="ORF">C0190_06750</name>
</gene>
<evidence type="ECO:0000313" key="5">
    <source>
        <dbReference type="EMBL" id="PMP65402.1"/>
    </source>
</evidence>
<sequence>MLWFLLIFFSFYTLMHIYIFHTKIRPFLPEKLRKFLPLLMLILIISPVFMRYADTYASSQMSYVVALMVLLWMGFLIYLVFFSLLWDTFKVFVKRVFLKNPSKGKDVYILLLISLFFSIYSYLETKKLEVIHIKVETCKIPEGIKKLKILQISDLHLGPLMGIDKINLIKEVWEKEKPDIVVSTGDLVDGNMGKRNEYAEKLKELKAPLGIYAILGNHEYYRGVKQAIEFIEKAGFTLLRNEVIDVKNILYIVGLDDKTCKFFSACDIAFDEVKFLEKIPQDRFVLILKHQPEIKKEAIGLFDLMLSGHTHGGLYKYVGAFIMQKIYETDRGLKPLGKGSYLFVSKGVGTGGPPMRFLTPPDVAVIEILNCKK</sequence>
<dbReference type="InterPro" id="IPR051158">
    <property type="entry name" value="Metallophosphoesterase_sf"/>
</dbReference>
<dbReference type="GO" id="GO:0046872">
    <property type="term" value="F:metal ion binding"/>
    <property type="evidence" value="ECO:0007669"/>
    <property type="project" value="UniProtKB-KW"/>
</dbReference>
<keyword evidence="2" id="KW-0378">Hydrolase</keyword>
<dbReference type="CDD" id="cd07385">
    <property type="entry name" value="MPP_YkuE_C"/>
    <property type="match status" value="1"/>
</dbReference>
<protein>
    <submittedName>
        <fullName evidence="5">Metallophosphoesterase</fullName>
    </submittedName>
</protein>
<dbReference type="PANTHER" id="PTHR31302">
    <property type="entry name" value="TRANSMEMBRANE PROTEIN WITH METALLOPHOSPHOESTERASE DOMAIN-RELATED"/>
    <property type="match status" value="1"/>
</dbReference>